<dbReference type="AlphaFoldDB" id="A0AAW0BE91"/>
<evidence type="ECO:0000313" key="1">
    <source>
        <dbReference type="EMBL" id="KAK7024094.1"/>
    </source>
</evidence>
<keyword evidence="2" id="KW-1185">Reference proteome</keyword>
<proteinExistence type="predicted"/>
<gene>
    <name evidence="1" type="ORF">R3P38DRAFT_2779644</name>
</gene>
<evidence type="ECO:0000313" key="2">
    <source>
        <dbReference type="Proteomes" id="UP001362999"/>
    </source>
</evidence>
<name>A0AAW0BE91_9AGAR</name>
<sequence>MSPVFERLLVPSSHNPDRHRHRRRRANAVAAVVRPLGASFEVFRSMLSRPGLRISRGYAPIVQLCQDYRRSKKESDMRLAAQRPPFYSNRLRLVDSEVTKKEPGPARNASKVDPKHRIVSALTWLHESRDRGILYQAFETHKSVLFDSSQTVVGLHQTMLKLLDLKSWTRVARPQTKLTQSVYRSTCGVARSRGPVQLKLFRFGANGPNQFAVFATEVIPEDSIIYQWVGQLSMDNVDGEAKKKSTQLSEMK</sequence>
<reference evidence="1 2" key="1">
    <citation type="journal article" date="2024" name="J Genomics">
        <title>Draft genome sequencing and assembly of Favolaschia claudopus CIRM-BRFM 2984 isolated from oak limbs.</title>
        <authorList>
            <person name="Navarro D."/>
            <person name="Drula E."/>
            <person name="Chaduli D."/>
            <person name="Cazenave R."/>
            <person name="Ahrendt S."/>
            <person name="Wang J."/>
            <person name="Lipzen A."/>
            <person name="Daum C."/>
            <person name="Barry K."/>
            <person name="Grigoriev I.V."/>
            <person name="Favel A."/>
            <person name="Rosso M.N."/>
            <person name="Martin F."/>
        </authorList>
    </citation>
    <scope>NUCLEOTIDE SEQUENCE [LARGE SCALE GENOMIC DNA]</scope>
    <source>
        <strain evidence="1 2">CIRM-BRFM 2984</strain>
    </source>
</reference>
<comment type="caution">
    <text evidence="1">The sequence shown here is derived from an EMBL/GenBank/DDBJ whole genome shotgun (WGS) entry which is preliminary data.</text>
</comment>
<dbReference type="EMBL" id="JAWWNJ010000035">
    <property type="protein sequence ID" value="KAK7024094.1"/>
    <property type="molecule type" value="Genomic_DNA"/>
</dbReference>
<dbReference type="Proteomes" id="UP001362999">
    <property type="component" value="Unassembled WGS sequence"/>
</dbReference>
<accession>A0AAW0BE91</accession>
<protein>
    <submittedName>
        <fullName evidence="1">Uncharacterized protein</fullName>
    </submittedName>
</protein>
<organism evidence="1 2">
    <name type="scientific">Favolaschia claudopus</name>
    <dbReference type="NCBI Taxonomy" id="2862362"/>
    <lineage>
        <taxon>Eukaryota</taxon>
        <taxon>Fungi</taxon>
        <taxon>Dikarya</taxon>
        <taxon>Basidiomycota</taxon>
        <taxon>Agaricomycotina</taxon>
        <taxon>Agaricomycetes</taxon>
        <taxon>Agaricomycetidae</taxon>
        <taxon>Agaricales</taxon>
        <taxon>Marasmiineae</taxon>
        <taxon>Mycenaceae</taxon>
        <taxon>Favolaschia</taxon>
    </lineage>
</organism>